<dbReference type="EMBL" id="CAFBMH010000020">
    <property type="protein sequence ID" value="CAB4900073.1"/>
    <property type="molecule type" value="Genomic_DNA"/>
</dbReference>
<dbReference type="PANTHER" id="PTHR43943">
    <property type="entry name" value="DEHYDROGENASE/REDUCTASE (SDR FAMILY) MEMBER 4"/>
    <property type="match status" value="1"/>
</dbReference>
<sequence length="264" mass="27125">MTDVAHPALPPQLLIGRTAIVTGGGQGVGEGIARALAAAGANVVIAARRVETGEPAAQAIRDRGHRAICMPCDVASRADIERTVADTVAEFGALDIVVHNAVSAVGPVAEVQDGSDEVWEGLLHTALRASFNLAQVSLPHLGERDGSTLILLTSPAGIEGSADRATYGAVKAGQRGFAKSLAREWGPLGIRVNCIGPVAMTPAMARAYEANPQLEARINARTPLGRIGDPEADIGAVAVFLASDMARYVTGQTLIVDGGGFLGL</sequence>
<dbReference type="SUPFAM" id="SSF51735">
    <property type="entry name" value="NAD(P)-binding Rossmann-fold domains"/>
    <property type="match status" value="1"/>
</dbReference>
<dbReference type="SMART" id="SM00822">
    <property type="entry name" value="PKS_KR"/>
    <property type="match status" value="1"/>
</dbReference>
<dbReference type="PRINTS" id="PR00081">
    <property type="entry name" value="GDHRDH"/>
</dbReference>
<dbReference type="InterPro" id="IPR002347">
    <property type="entry name" value="SDR_fam"/>
</dbReference>
<dbReference type="Gene3D" id="3.40.50.720">
    <property type="entry name" value="NAD(P)-binding Rossmann-like Domain"/>
    <property type="match status" value="1"/>
</dbReference>
<dbReference type="Pfam" id="PF13561">
    <property type="entry name" value="adh_short_C2"/>
    <property type="match status" value="1"/>
</dbReference>
<dbReference type="AlphaFoldDB" id="A0A6J6TEV8"/>
<feature type="domain" description="Ketoreductase" evidence="2">
    <location>
        <begin position="17"/>
        <end position="200"/>
    </location>
</feature>
<comment type="similarity">
    <text evidence="1">Belongs to the short-chain dehydrogenases/reductases (SDR) family.</text>
</comment>
<accession>A0A6J6TEV8</accession>
<proteinExistence type="inferred from homology"/>
<dbReference type="InterPro" id="IPR036291">
    <property type="entry name" value="NAD(P)-bd_dom_sf"/>
</dbReference>
<gene>
    <name evidence="3" type="ORF">UFOPK2754_01435</name>
    <name evidence="4" type="ORF">UFOPK3139_00290</name>
    <name evidence="5" type="ORF">UFOPK3543_00812</name>
    <name evidence="6" type="ORF">UFOPK3967_02890</name>
</gene>
<organism evidence="3">
    <name type="scientific">freshwater metagenome</name>
    <dbReference type="NCBI Taxonomy" id="449393"/>
    <lineage>
        <taxon>unclassified sequences</taxon>
        <taxon>metagenomes</taxon>
        <taxon>ecological metagenomes</taxon>
    </lineage>
</organism>
<dbReference type="InterPro" id="IPR057326">
    <property type="entry name" value="KR_dom"/>
</dbReference>
<protein>
    <submittedName>
        <fullName evidence="3">Unannotated protein</fullName>
    </submittedName>
</protein>
<evidence type="ECO:0000313" key="5">
    <source>
        <dbReference type="EMBL" id="CAB4900073.1"/>
    </source>
</evidence>
<dbReference type="PANTHER" id="PTHR43943:SF2">
    <property type="entry name" value="DEHYDROGENASE_REDUCTASE 4"/>
    <property type="match status" value="1"/>
</dbReference>
<evidence type="ECO:0000313" key="6">
    <source>
        <dbReference type="EMBL" id="CAB5023189.1"/>
    </source>
</evidence>
<evidence type="ECO:0000313" key="4">
    <source>
        <dbReference type="EMBL" id="CAB4815096.1"/>
    </source>
</evidence>
<dbReference type="EMBL" id="CAFABA010000006">
    <property type="protein sequence ID" value="CAB4815096.1"/>
    <property type="molecule type" value="Genomic_DNA"/>
</dbReference>
<dbReference type="CDD" id="cd05233">
    <property type="entry name" value="SDR_c"/>
    <property type="match status" value="1"/>
</dbReference>
<evidence type="ECO:0000259" key="2">
    <source>
        <dbReference type="SMART" id="SM00822"/>
    </source>
</evidence>
<dbReference type="EMBL" id="CAEZYR010000047">
    <property type="protein sequence ID" value="CAB4744819.1"/>
    <property type="molecule type" value="Genomic_DNA"/>
</dbReference>
<name>A0A6J6TEV8_9ZZZZ</name>
<evidence type="ECO:0000313" key="3">
    <source>
        <dbReference type="EMBL" id="CAB4744819.1"/>
    </source>
</evidence>
<reference evidence="3" key="1">
    <citation type="submission" date="2020-05" db="EMBL/GenBank/DDBJ databases">
        <authorList>
            <person name="Chiriac C."/>
            <person name="Salcher M."/>
            <person name="Ghai R."/>
            <person name="Kavagutti S V."/>
        </authorList>
    </citation>
    <scope>NUCLEOTIDE SEQUENCE</scope>
</reference>
<dbReference type="FunFam" id="3.40.50.720:FF:000084">
    <property type="entry name" value="Short-chain dehydrogenase reductase"/>
    <property type="match status" value="1"/>
</dbReference>
<dbReference type="EMBL" id="CAFBOS010000262">
    <property type="protein sequence ID" value="CAB5023189.1"/>
    <property type="molecule type" value="Genomic_DNA"/>
</dbReference>
<evidence type="ECO:0000256" key="1">
    <source>
        <dbReference type="ARBA" id="ARBA00006484"/>
    </source>
</evidence>